<evidence type="ECO:0000313" key="7">
    <source>
        <dbReference type="Proteomes" id="UP001228376"/>
    </source>
</evidence>
<sequence length="184" mass="20618">MVSLLLIILLLFGFFMGMKRGLVLQMLHFIGFIISFVLAAMYYDDLASKLSMWIPYPNTSDPGSLAAFLQSAPVEQAFYNAVSFAIIFFAVKIIVQIIASMLDFVASLPILHSVNKLLGAVFGFLEVYLLLFIVLFILALTPVDSIQHWVNNSSVALFIIEDTPYLSGKIQELWFAKIDSIMHI</sequence>
<evidence type="ECO:0000256" key="4">
    <source>
        <dbReference type="ARBA" id="ARBA00023136"/>
    </source>
</evidence>
<evidence type="ECO:0000256" key="5">
    <source>
        <dbReference type="SAM" id="Phobius"/>
    </source>
</evidence>
<dbReference type="PANTHER" id="PTHR37306:SF1">
    <property type="entry name" value="COLICIN V PRODUCTION PROTEIN"/>
    <property type="match status" value="1"/>
</dbReference>
<keyword evidence="7" id="KW-1185">Reference proteome</keyword>
<comment type="caution">
    <text evidence="6">The sequence shown here is derived from an EMBL/GenBank/DDBJ whole genome shotgun (WGS) entry which is preliminary data.</text>
</comment>
<comment type="subcellular location">
    <subcellularLocation>
        <location evidence="1">Membrane</location>
        <topology evidence="1">Multi-pass membrane protein</topology>
    </subcellularLocation>
</comment>
<dbReference type="InterPro" id="IPR003825">
    <property type="entry name" value="Colicin-V_CvpA"/>
</dbReference>
<keyword evidence="3 5" id="KW-1133">Transmembrane helix</keyword>
<feature type="transmembrane region" description="Helical" evidence="5">
    <location>
        <begin position="27"/>
        <end position="43"/>
    </location>
</feature>
<dbReference type="Proteomes" id="UP001228376">
    <property type="component" value="Unassembled WGS sequence"/>
</dbReference>
<dbReference type="PANTHER" id="PTHR37306">
    <property type="entry name" value="COLICIN V PRODUCTION PROTEIN"/>
    <property type="match status" value="1"/>
</dbReference>
<dbReference type="EMBL" id="JAROCA020000001">
    <property type="protein sequence ID" value="MDY0405406.1"/>
    <property type="molecule type" value="Genomic_DNA"/>
</dbReference>
<dbReference type="RefSeq" id="WP_306065507.1">
    <property type="nucleotide sequence ID" value="NZ_JAROCA020000001.1"/>
</dbReference>
<accession>A0ABU5CGJ9</accession>
<organism evidence="6 7">
    <name type="scientific">Tigheibacillus jepli</name>
    <dbReference type="NCBI Taxonomy" id="3035914"/>
    <lineage>
        <taxon>Bacteria</taxon>
        <taxon>Bacillati</taxon>
        <taxon>Bacillota</taxon>
        <taxon>Bacilli</taxon>
        <taxon>Bacillales</taxon>
        <taxon>Bacillaceae</taxon>
        <taxon>Tigheibacillus</taxon>
    </lineage>
</organism>
<dbReference type="Pfam" id="PF02674">
    <property type="entry name" value="Colicin_V"/>
    <property type="match status" value="1"/>
</dbReference>
<reference evidence="6 7" key="1">
    <citation type="submission" date="2023-10" db="EMBL/GenBank/DDBJ databases">
        <title>179-bfca-hs.</title>
        <authorList>
            <person name="Miliotis G."/>
            <person name="Sengupta P."/>
            <person name="Hameed A."/>
            <person name="Chuvochina M."/>
            <person name="Mcdonagh F."/>
            <person name="Simpson A.C."/>
            <person name="Singh N.K."/>
            <person name="Rekha P.D."/>
            <person name="Raman K."/>
            <person name="Hugenholtz P."/>
            <person name="Venkateswaran K."/>
        </authorList>
    </citation>
    <scope>NUCLEOTIDE SEQUENCE [LARGE SCALE GENOMIC DNA]</scope>
    <source>
        <strain evidence="6 7">179-BFC-A-HS</strain>
    </source>
</reference>
<evidence type="ECO:0000313" key="6">
    <source>
        <dbReference type="EMBL" id="MDY0405406.1"/>
    </source>
</evidence>
<gene>
    <name evidence="6" type="ORF">P5G51_008330</name>
</gene>
<keyword evidence="4 5" id="KW-0472">Membrane</keyword>
<keyword evidence="2 5" id="KW-0812">Transmembrane</keyword>
<feature type="transmembrane region" description="Helical" evidence="5">
    <location>
        <begin position="77"/>
        <end position="99"/>
    </location>
</feature>
<evidence type="ECO:0000256" key="1">
    <source>
        <dbReference type="ARBA" id="ARBA00004141"/>
    </source>
</evidence>
<proteinExistence type="predicted"/>
<evidence type="ECO:0000256" key="2">
    <source>
        <dbReference type="ARBA" id="ARBA00022692"/>
    </source>
</evidence>
<evidence type="ECO:0000256" key="3">
    <source>
        <dbReference type="ARBA" id="ARBA00022989"/>
    </source>
</evidence>
<protein>
    <submittedName>
        <fullName evidence="6">CvpA family protein</fullName>
    </submittedName>
</protein>
<feature type="transmembrane region" description="Helical" evidence="5">
    <location>
        <begin position="119"/>
        <end position="140"/>
    </location>
</feature>
<name>A0ABU5CGJ9_9BACI</name>